<evidence type="ECO:0000313" key="7">
    <source>
        <dbReference type="EMBL" id="MCQ4923880.1"/>
    </source>
</evidence>
<dbReference type="Pfam" id="PF01554">
    <property type="entry name" value="MatE"/>
    <property type="match status" value="1"/>
</dbReference>
<dbReference type="Pfam" id="PF01943">
    <property type="entry name" value="Polysacc_synt"/>
    <property type="match status" value="1"/>
</dbReference>
<dbReference type="InterPro" id="IPR024923">
    <property type="entry name" value="PG_synth_SpoVB"/>
</dbReference>
<feature type="transmembrane region" description="Helical" evidence="6">
    <location>
        <begin position="411"/>
        <end position="432"/>
    </location>
</feature>
<evidence type="ECO:0000256" key="4">
    <source>
        <dbReference type="ARBA" id="ARBA00022989"/>
    </source>
</evidence>
<dbReference type="InterPro" id="IPR002797">
    <property type="entry name" value="Polysacc_synth"/>
</dbReference>
<dbReference type="InterPro" id="IPR002528">
    <property type="entry name" value="MATE_fam"/>
</dbReference>
<evidence type="ECO:0000256" key="6">
    <source>
        <dbReference type="SAM" id="Phobius"/>
    </source>
</evidence>
<evidence type="ECO:0000256" key="2">
    <source>
        <dbReference type="ARBA" id="ARBA00022475"/>
    </source>
</evidence>
<evidence type="ECO:0000256" key="1">
    <source>
        <dbReference type="ARBA" id="ARBA00004651"/>
    </source>
</evidence>
<keyword evidence="3 6" id="KW-0812">Transmembrane</keyword>
<feature type="transmembrane region" description="Helical" evidence="6">
    <location>
        <begin position="270"/>
        <end position="299"/>
    </location>
</feature>
<keyword evidence="8" id="KW-1185">Reference proteome</keyword>
<gene>
    <name evidence="7" type="ORF">NE686_12330</name>
</gene>
<dbReference type="EMBL" id="JANGAC010000009">
    <property type="protein sequence ID" value="MCQ4923880.1"/>
    <property type="molecule type" value="Genomic_DNA"/>
</dbReference>
<name>A0ABT1SC31_9FIRM</name>
<keyword evidence="2" id="KW-1003">Cell membrane</keyword>
<dbReference type="RefSeq" id="WP_256311736.1">
    <property type="nucleotide sequence ID" value="NZ_JANGAC010000009.1"/>
</dbReference>
<comment type="caution">
    <text evidence="7">The sequence shown here is derived from an EMBL/GenBank/DDBJ whole genome shotgun (WGS) entry which is preliminary data.</text>
</comment>
<feature type="transmembrane region" description="Helical" evidence="6">
    <location>
        <begin position="181"/>
        <end position="205"/>
    </location>
</feature>
<feature type="transmembrane region" description="Helical" evidence="6">
    <location>
        <begin position="47"/>
        <end position="70"/>
    </location>
</feature>
<evidence type="ECO:0000313" key="8">
    <source>
        <dbReference type="Proteomes" id="UP001524478"/>
    </source>
</evidence>
<comment type="subcellular location">
    <subcellularLocation>
        <location evidence="1">Cell membrane</location>
        <topology evidence="1">Multi-pass membrane protein</topology>
    </subcellularLocation>
</comment>
<dbReference type="PANTHER" id="PTHR30250">
    <property type="entry name" value="PST FAMILY PREDICTED COLANIC ACID TRANSPORTER"/>
    <property type="match status" value="1"/>
</dbReference>
<feature type="transmembrane region" description="Helical" evidence="6">
    <location>
        <begin position="387"/>
        <end position="405"/>
    </location>
</feature>
<evidence type="ECO:0000256" key="5">
    <source>
        <dbReference type="ARBA" id="ARBA00023136"/>
    </source>
</evidence>
<feature type="transmembrane region" description="Helical" evidence="6">
    <location>
        <begin position="226"/>
        <end position="250"/>
    </location>
</feature>
<organism evidence="7 8">
    <name type="scientific">Tissierella carlieri</name>
    <dbReference type="NCBI Taxonomy" id="689904"/>
    <lineage>
        <taxon>Bacteria</taxon>
        <taxon>Bacillati</taxon>
        <taxon>Bacillota</taxon>
        <taxon>Tissierellia</taxon>
        <taxon>Tissierellales</taxon>
        <taxon>Tissierellaceae</taxon>
        <taxon>Tissierella</taxon>
    </lineage>
</organism>
<evidence type="ECO:0000256" key="3">
    <source>
        <dbReference type="ARBA" id="ARBA00022692"/>
    </source>
</evidence>
<dbReference type="Proteomes" id="UP001524478">
    <property type="component" value="Unassembled WGS sequence"/>
</dbReference>
<keyword evidence="4 6" id="KW-1133">Transmembrane helix</keyword>
<feature type="transmembrane region" description="Helical" evidence="6">
    <location>
        <begin position="320"/>
        <end position="339"/>
    </location>
</feature>
<dbReference type="CDD" id="cd13124">
    <property type="entry name" value="MATE_SpoVB_like"/>
    <property type="match status" value="1"/>
</dbReference>
<proteinExistence type="predicted"/>
<protein>
    <submittedName>
        <fullName evidence="7">Polysaccharide biosynthesis protein</fullName>
    </submittedName>
</protein>
<feature type="transmembrane region" description="Helical" evidence="6">
    <location>
        <begin position="359"/>
        <end position="380"/>
    </location>
</feature>
<sequence length="513" mass="57154">MNKNRFIYGSIIMVFMNFLMKIIGFAYEVALSKFLGAEAMGLFQISMSTLMTFLIITTSGIPTSVTKLVAQENSKKNYNNVESIFNSTLTFNLFASIIISIILLLFSEFISIKMLKSKDMVLGVYFMIPAIIILSASSILRSYFYGMKDMITPSIAQIIEHLTRFIIIVGILYYVCPVEPIHGATIAILGISIGEFFDLMWSLFSKKRLYKTKSNYPIDKKNEKSYLIKVLYMSIPLTISGSFGVILRFINTILIPNRLMAAGYTSSDSISIFGRIMGMTMPLIGLSFIVTSALVVNLIPSLSEQIALKRYKDIKRDIHLSIKVTLLIALPLMSLYVGLSKPLAILLYNDPLVANFIHIMAYGTVLLALQHTFSGILLGLNKQTSATVSSIIGMILRIILIYIFVGDPRFGVNGIFISFYGSNTVILILNLIAIRSVVKFDIDYIDIIGKPLVASIFMIGFIYLSIHDIGNLQNISTLGFVSSLLVGSLAYIFVLFLTKAIPKNLFKKLIKLP</sequence>
<dbReference type="PANTHER" id="PTHR30250:SF21">
    <property type="entry name" value="LIPID II FLIPPASE MURJ"/>
    <property type="match status" value="1"/>
</dbReference>
<keyword evidence="5 6" id="KW-0472">Membrane</keyword>
<feature type="transmembrane region" description="Helical" evidence="6">
    <location>
        <begin position="91"/>
        <end position="112"/>
    </location>
</feature>
<feature type="transmembrane region" description="Helical" evidence="6">
    <location>
        <begin position="444"/>
        <end position="466"/>
    </location>
</feature>
<feature type="transmembrane region" description="Helical" evidence="6">
    <location>
        <begin position="158"/>
        <end position="175"/>
    </location>
</feature>
<reference evidence="7 8" key="1">
    <citation type="submission" date="2022-06" db="EMBL/GenBank/DDBJ databases">
        <title>Isolation of gut microbiota from human fecal samples.</title>
        <authorList>
            <person name="Pamer E.G."/>
            <person name="Barat B."/>
            <person name="Waligurski E."/>
            <person name="Medina S."/>
            <person name="Paddock L."/>
            <person name="Mostad J."/>
        </authorList>
    </citation>
    <scope>NUCLEOTIDE SEQUENCE [LARGE SCALE GENOMIC DNA]</scope>
    <source>
        <strain evidence="7 8">DFI.7.95</strain>
    </source>
</reference>
<feature type="transmembrane region" description="Helical" evidence="6">
    <location>
        <begin position="478"/>
        <end position="498"/>
    </location>
</feature>
<accession>A0ABT1SC31</accession>
<feature type="transmembrane region" description="Helical" evidence="6">
    <location>
        <begin position="124"/>
        <end position="146"/>
    </location>
</feature>
<dbReference type="InterPro" id="IPR050833">
    <property type="entry name" value="Poly_Biosynth_Transport"/>
</dbReference>
<dbReference type="PIRSF" id="PIRSF038958">
    <property type="entry name" value="PG_synth_SpoVB"/>
    <property type="match status" value="1"/>
</dbReference>
<feature type="transmembrane region" description="Helical" evidence="6">
    <location>
        <begin position="7"/>
        <end position="27"/>
    </location>
</feature>